<dbReference type="InterPro" id="IPR003121">
    <property type="entry name" value="SWIB_MDM2_domain"/>
</dbReference>
<accession>I3SIS2</accession>
<reference evidence="3" key="1">
    <citation type="submission" date="2012-05" db="EMBL/GenBank/DDBJ databases">
        <authorList>
            <person name="Krishnakumar V."/>
            <person name="Cheung F."/>
            <person name="Xiao Y."/>
            <person name="Chan A."/>
            <person name="Moskal W.A."/>
            <person name="Town C.D."/>
        </authorList>
    </citation>
    <scope>NUCLEOTIDE SEQUENCE</scope>
</reference>
<dbReference type="GeneID" id="130740307"/>
<evidence type="ECO:0000259" key="2">
    <source>
        <dbReference type="Pfam" id="PF02201"/>
    </source>
</evidence>
<name>I3SIS2_LOTJA</name>
<dbReference type="InterPro" id="IPR036885">
    <property type="entry name" value="SWIB_MDM2_dom_sf"/>
</dbReference>
<protein>
    <recommendedName>
        <fullName evidence="2">DM2 domain-containing protein</fullName>
    </recommendedName>
</protein>
<feature type="domain" description="DM2" evidence="2">
    <location>
        <begin position="35"/>
        <end position="105"/>
    </location>
</feature>
<dbReference type="EMBL" id="BT140369">
    <property type="protein sequence ID" value="AFK40164.1"/>
    <property type="molecule type" value="mRNA"/>
</dbReference>
<dbReference type="KEGG" id="lja:130740307"/>
<dbReference type="OMA" id="TSELCTF"/>
<dbReference type="OrthoDB" id="1164142at2759"/>
<dbReference type="AlphaFoldDB" id="I3SIS2"/>
<proteinExistence type="evidence at transcript level"/>
<dbReference type="RefSeq" id="XP_057448841.1">
    <property type="nucleotide sequence ID" value="XM_057592858.1"/>
</dbReference>
<dbReference type="Pfam" id="PF02201">
    <property type="entry name" value="SWIB"/>
    <property type="match status" value="1"/>
</dbReference>
<organism evidence="3">
    <name type="scientific">Lotus japonicus</name>
    <name type="common">Lotus corniculatus var. japonicus</name>
    <dbReference type="NCBI Taxonomy" id="34305"/>
    <lineage>
        <taxon>Eukaryota</taxon>
        <taxon>Viridiplantae</taxon>
        <taxon>Streptophyta</taxon>
        <taxon>Embryophyta</taxon>
        <taxon>Tracheophyta</taxon>
        <taxon>Spermatophyta</taxon>
        <taxon>Magnoliopsida</taxon>
        <taxon>eudicotyledons</taxon>
        <taxon>Gunneridae</taxon>
        <taxon>Pentapetalae</taxon>
        <taxon>rosids</taxon>
        <taxon>fabids</taxon>
        <taxon>Fabales</taxon>
        <taxon>Fabaceae</taxon>
        <taxon>Papilionoideae</taxon>
        <taxon>50 kb inversion clade</taxon>
        <taxon>NPAAA clade</taxon>
        <taxon>Hologalegina</taxon>
        <taxon>robinioid clade</taxon>
        <taxon>Loteae</taxon>
        <taxon>Lotus</taxon>
    </lineage>
</organism>
<feature type="region of interest" description="Disordered" evidence="1">
    <location>
        <begin position="119"/>
        <end position="139"/>
    </location>
</feature>
<evidence type="ECO:0000313" key="3">
    <source>
        <dbReference type="EMBL" id="AFK40164.1"/>
    </source>
</evidence>
<evidence type="ECO:0000256" key="1">
    <source>
        <dbReference type="SAM" id="MobiDB-lite"/>
    </source>
</evidence>
<feature type="compositionally biased region" description="Basic residues" evidence="1">
    <location>
        <begin position="129"/>
        <end position="139"/>
    </location>
</feature>
<dbReference type="SUPFAM" id="SSF47592">
    <property type="entry name" value="SWIB/MDM2 domain"/>
    <property type="match status" value="1"/>
</dbReference>
<sequence length="139" mass="14973">MNHIRSGLVTIGSCRSMSTVSKAVAEIAGVGKTKTRKASSELCTFLGIPHHSRSEISLIISNFIKLYNARSPGIKKDKIWEQNLQTLLRGRSSVGFPEIAKILSTEFSSGAINVKDSGMDAFSDSKGKGSQKKGKSSKK</sequence>
<dbReference type="Gene3D" id="1.10.245.10">
    <property type="entry name" value="SWIB/MDM2 domain"/>
    <property type="match status" value="1"/>
</dbReference>